<keyword evidence="3" id="KW-1185">Reference proteome</keyword>
<dbReference type="EMBL" id="CXWD01000007">
    <property type="protein sequence ID" value="CTQ69697.1"/>
    <property type="molecule type" value="Genomic_DNA"/>
</dbReference>
<gene>
    <name evidence="2" type="ORF">LAX5112_02215</name>
</gene>
<reference evidence="3" key="1">
    <citation type="submission" date="2015-07" db="EMBL/GenBank/DDBJ databases">
        <authorList>
            <person name="Rodrigo-Torres Lidia"/>
            <person name="Arahal R.David."/>
        </authorList>
    </citation>
    <scope>NUCLEOTIDE SEQUENCE [LARGE SCALE GENOMIC DNA]</scope>
    <source>
        <strain evidence="3">CECT 5112</strain>
    </source>
</reference>
<keyword evidence="1" id="KW-0732">Signal</keyword>
<dbReference type="Pfam" id="PF04214">
    <property type="entry name" value="DUF411"/>
    <property type="match status" value="1"/>
</dbReference>
<proteinExistence type="predicted"/>
<sequence length="156" mass="16495">MTIDRRALLQGVVSLCVATPTFASATGTPAIHVLKARGCGCCNAWIDIMRSEGFSVRAEDIPPGLLAREKVTRGIPTQLASCHTALIDGYVVEGHVPAPDVRRLIADRPEAVGLSVPGMPYGSPGMGPETEREAYDVLLVLQDGSFEVFSSYPAAA</sequence>
<evidence type="ECO:0000313" key="2">
    <source>
        <dbReference type="EMBL" id="CTQ69697.1"/>
    </source>
</evidence>
<evidence type="ECO:0008006" key="4">
    <source>
        <dbReference type="Google" id="ProtNLM"/>
    </source>
</evidence>
<dbReference type="RefSeq" id="WP_055671923.1">
    <property type="nucleotide sequence ID" value="NZ_CXWD01000007.1"/>
</dbReference>
<dbReference type="Proteomes" id="UP000053235">
    <property type="component" value="Unassembled WGS sequence"/>
</dbReference>
<accession>A0A0M7A505</accession>
<dbReference type="AlphaFoldDB" id="A0A0M7A505"/>
<dbReference type="InterPro" id="IPR007332">
    <property type="entry name" value="DUF411"/>
</dbReference>
<organism evidence="2 3">
    <name type="scientific">Roseibium alexandrii</name>
    <dbReference type="NCBI Taxonomy" id="388408"/>
    <lineage>
        <taxon>Bacteria</taxon>
        <taxon>Pseudomonadati</taxon>
        <taxon>Pseudomonadota</taxon>
        <taxon>Alphaproteobacteria</taxon>
        <taxon>Hyphomicrobiales</taxon>
        <taxon>Stappiaceae</taxon>
        <taxon>Roseibium</taxon>
    </lineage>
</organism>
<dbReference type="STRING" id="388408.LAX5112_02215"/>
<evidence type="ECO:0000313" key="3">
    <source>
        <dbReference type="Proteomes" id="UP000053235"/>
    </source>
</evidence>
<evidence type="ECO:0000256" key="1">
    <source>
        <dbReference type="SAM" id="SignalP"/>
    </source>
</evidence>
<feature type="signal peptide" evidence="1">
    <location>
        <begin position="1"/>
        <end position="25"/>
    </location>
</feature>
<feature type="chain" id="PRO_5005809452" description="Metal-binding protein" evidence="1">
    <location>
        <begin position="26"/>
        <end position="156"/>
    </location>
</feature>
<protein>
    <recommendedName>
        <fullName evidence="4">Metal-binding protein</fullName>
    </recommendedName>
</protein>
<name>A0A0M7A505_9HYPH</name>